<keyword evidence="2" id="KW-1185">Reference proteome</keyword>
<sequence>MGPVEAPTAHSVCAFIVLCTSIPGAFPGSLMTGPDSSPLLYSRLLVVVVFPPKTTTEIVMVAIPAETLRLTLFEFYPSVIVCLDRSSFDYLRCILSA</sequence>
<comment type="caution">
    <text evidence="1">The sequence shown here is derived from an EMBL/GenBank/DDBJ whole genome shotgun (WGS) entry which is preliminary data.</text>
</comment>
<proteinExistence type="predicted"/>
<evidence type="ECO:0000313" key="1">
    <source>
        <dbReference type="EMBL" id="KAJ7675141.1"/>
    </source>
</evidence>
<dbReference type="Proteomes" id="UP001221757">
    <property type="component" value="Unassembled WGS sequence"/>
</dbReference>
<protein>
    <submittedName>
        <fullName evidence="1">Uncharacterized protein</fullName>
    </submittedName>
</protein>
<organism evidence="1 2">
    <name type="scientific">Mycena rosella</name>
    <name type="common">Pink bonnet</name>
    <name type="synonym">Agaricus rosellus</name>
    <dbReference type="NCBI Taxonomy" id="1033263"/>
    <lineage>
        <taxon>Eukaryota</taxon>
        <taxon>Fungi</taxon>
        <taxon>Dikarya</taxon>
        <taxon>Basidiomycota</taxon>
        <taxon>Agaricomycotina</taxon>
        <taxon>Agaricomycetes</taxon>
        <taxon>Agaricomycetidae</taxon>
        <taxon>Agaricales</taxon>
        <taxon>Marasmiineae</taxon>
        <taxon>Mycenaceae</taxon>
        <taxon>Mycena</taxon>
    </lineage>
</organism>
<accession>A0AAD7GB96</accession>
<reference evidence="1" key="1">
    <citation type="submission" date="2023-03" db="EMBL/GenBank/DDBJ databases">
        <title>Massive genome expansion in bonnet fungi (Mycena s.s.) driven by repeated elements and novel gene families across ecological guilds.</title>
        <authorList>
            <consortium name="Lawrence Berkeley National Laboratory"/>
            <person name="Harder C.B."/>
            <person name="Miyauchi S."/>
            <person name="Viragh M."/>
            <person name="Kuo A."/>
            <person name="Thoen E."/>
            <person name="Andreopoulos B."/>
            <person name="Lu D."/>
            <person name="Skrede I."/>
            <person name="Drula E."/>
            <person name="Henrissat B."/>
            <person name="Morin E."/>
            <person name="Kohler A."/>
            <person name="Barry K."/>
            <person name="LaButti K."/>
            <person name="Morin E."/>
            <person name="Salamov A."/>
            <person name="Lipzen A."/>
            <person name="Mereny Z."/>
            <person name="Hegedus B."/>
            <person name="Baldrian P."/>
            <person name="Stursova M."/>
            <person name="Weitz H."/>
            <person name="Taylor A."/>
            <person name="Grigoriev I.V."/>
            <person name="Nagy L.G."/>
            <person name="Martin F."/>
            <person name="Kauserud H."/>
        </authorList>
    </citation>
    <scope>NUCLEOTIDE SEQUENCE</scope>
    <source>
        <strain evidence="1">CBHHK067</strain>
    </source>
</reference>
<dbReference type="AlphaFoldDB" id="A0AAD7GB96"/>
<dbReference type="EMBL" id="JARKIE010000152">
    <property type="protein sequence ID" value="KAJ7675141.1"/>
    <property type="molecule type" value="Genomic_DNA"/>
</dbReference>
<evidence type="ECO:0000313" key="2">
    <source>
        <dbReference type="Proteomes" id="UP001221757"/>
    </source>
</evidence>
<gene>
    <name evidence="1" type="ORF">B0H17DRAFT_1081547</name>
</gene>
<name>A0AAD7GB96_MYCRO</name>